<dbReference type="PIRSF" id="PIRSF500176">
    <property type="entry name" value="L_ASNase"/>
    <property type="match status" value="1"/>
</dbReference>
<evidence type="ECO:0000256" key="5">
    <source>
        <dbReference type="PIRSR" id="PIRSR001220-2"/>
    </source>
</evidence>
<dbReference type="PRINTS" id="PR00139">
    <property type="entry name" value="ASNGLNASE"/>
</dbReference>
<comment type="similarity">
    <text evidence="1 7">Belongs to the asparaginase 1 family.</text>
</comment>
<dbReference type="EMBL" id="LRQT01000007">
    <property type="protein sequence ID" value="KXA65274.1"/>
    <property type="molecule type" value="Genomic_DNA"/>
</dbReference>
<gene>
    <name evidence="10" type="ORF">HMPREF3233_00420</name>
    <name evidence="11" type="ORF">QP520_05585</name>
</gene>
<feature type="active site" evidence="6">
    <location>
        <position position="13"/>
    </location>
</feature>
<protein>
    <recommendedName>
        <fullName evidence="2">asparaginase</fullName>
        <ecNumber evidence="2">3.5.1.1</ecNumber>
    </recommendedName>
</protein>
<dbReference type="SFLD" id="SFLDS00057">
    <property type="entry name" value="Glutaminase/Asparaginase"/>
    <property type="match status" value="1"/>
</dbReference>
<dbReference type="STRING" id="39777.B7L28_01555"/>
<name>A0A133S6G3_9FIRM</name>
<dbReference type="Gene3D" id="3.40.50.1170">
    <property type="entry name" value="L-asparaginase, N-terminal domain"/>
    <property type="match status" value="1"/>
</dbReference>
<comment type="caution">
    <text evidence="10">The sequence shown here is derived from an EMBL/GenBank/DDBJ whole genome shotgun (WGS) entry which is preliminary data.</text>
</comment>
<dbReference type="PANTHER" id="PTHR11707:SF28">
    <property type="entry name" value="60 KDA LYSOPHOSPHOLIPASE"/>
    <property type="match status" value="1"/>
</dbReference>
<evidence type="ECO:0000256" key="2">
    <source>
        <dbReference type="ARBA" id="ARBA00012920"/>
    </source>
</evidence>
<accession>A0A133S6G3</accession>
<sequence>MTKKIAIIGTGGTIAGQGASDTDLTGYTAGVLPLEEIISSVPGVRDYGPFVCNQFCNIESSDITLFQWVRLSKLVQKCVDNDDIAGVVITHGTDSMEETAYFLHLTVHTDKPIVITGSMRPAGAISADGPINLLQAIQVARTPESYNKGVLVVMNGYIDGARDVTKMNTTNVATFGSPNAGHLGIVQDGIAQYYMCPLRKHTMESEFGLPEDDDLPRVEILTCYAGIEEIMGLAIVATNPSGLILAGLGHGTIPQPIRKVTSNLPIPVVRASRTGSGIVSKVPQDVEAGYFVCDSLSPQKARILLMLALQKERTCKDLERIFKEY</sequence>
<dbReference type="PROSITE" id="PS00144">
    <property type="entry name" value="ASN_GLN_ASE_1"/>
    <property type="match status" value="1"/>
</dbReference>
<dbReference type="Gene3D" id="3.40.50.40">
    <property type="match status" value="1"/>
</dbReference>
<evidence type="ECO:0000256" key="7">
    <source>
        <dbReference type="RuleBase" id="RU004456"/>
    </source>
</evidence>
<dbReference type="InterPro" id="IPR037152">
    <property type="entry name" value="L-asparaginase_N_sf"/>
</dbReference>
<proteinExistence type="inferred from homology"/>
<dbReference type="PROSITE" id="PS51732">
    <property type="entry name" value="ASN_GLN_ASE_3"/>
    <property type="match status" value="1"/>
</dbReference>
<evidence type="ECO:0000256" key="4">
    <source>
        <dbReference type="PIRSR" id="PIRSR001220-1"/>
    </source>
</evidence>
<dbReference type="InterPro" id="IPR027474">
    <property type="entry name" value="L-asparaginase_N"/>
</dbReference>
<dbReference type="InterPro" id="IPR040919">
    <property type="entry name" value="Asparaginase_C"/>
</dbReference>
<feature type="domain" description="L-asparaginase N-terminal" evidence="8">
    <location>
        <begin position="4"/>
        <end position="193"/>
    </location>
</feature>
<dbReference type="NCBIfam" id="TIGR00520">
    <property type="entry name" value="asnASE_II"/>
    <property type="match status" value="1"/>
</dbReference>
<evidence type="ECO:0000259" key="9">
    <source>
        <dbReference type="Pfam" id="PF17763"/>
    </source>
</evidence>
<reference evidence="10 12" key="1">
    <citation type="submission" date="2016-01" db="EMBL/GenBank/DDBJ databases">
        <authorList>
            <person name="Oliw E.H."/>
        </authorList>
    </citation>
    <scope>NUCLEOTIDE SEQUENCE [LARGE SCALE GENOMIC DNA]</scope>
    <source>
        <strain evidence="10 12">CMW7756B</strain>
    </source>
</reference>
<evidence type="ECO:0000256" key="3">
    <source>
        <dbReference type="ARBA" id="ARBA00022801"/>
    </source>
</evidence>
<evidence type="ECO:0000256" key="6">
    <source>
        <dbReference type="PROSITE-ProRule" id="PRU10099"/>
    </source>
</evidence>
<dbReference type="Pfam" id="PF17763">
    <property type="entry name" value="Asparaginase_C"/>
    <property type="match status" value="1"/>
</dbReference>
<dbReference type="PATRIC" id="fig|39777.7.peg.410"/>
<evidence type="ECO:0000259" key="8">
    <source>
        <dbReference type="Pfam" id="PF00710"/>
    </source>
</evidence>
<dbReference type="Proteomes" id="UP000070226">
    <property type="component" value="Unassembled WGS sequence"/>
</dbReference>
<dbReference type="EC" id="3.5.1.1" evidence="2"/>
<dbReference type="PIRSF" id="PIRSF001220">
    <property type="entry name" value="L-ASNase_gatD"/>
    <property type="match status" value="1"/>
</dbReference>
<evidence type="ECO:0000313" key="12">
    <source>
        <dbReference type="Proteomes" id="UP000070226"/>
    </source>
</evidence>
<evidence type="ECO:0000313" key="11">
    <source>
        <dbReference type="EMBL" id="MDK7357091.1"/>
    </source>
</evidence>
<dbReference type="InterPro" id="IPR027473">
    <property type="entry name" value="L-asparaginase_C"/>
</dbReference>
<dbReference type="Proteomes" id="UP001236274">
    <property type="component" value="Unassembled WGS sequence"/>
</dbReference>
<dbReference type="InterPro" id="IPR036152">
    <property type="entry name" value="Asp/glu_Ase-like_sf"/>
</dbReference>
<dbReference type="CDD" id="cd08964">
    <property type="entry name" value="L-asparaginase_II"/>
    <property type="match status" value="1"/>
</dbReference>
<feature type="binding site" evidence="5">
    <location>
        <position position="60"/>
    </location>
    <ligand>
        <name>substrate</name>
    </ligand>
</feature>
<dbReference type="InterPro" id="IPR006034">
    <property type="entry name" value="Asparaginase/glutaminase-like"/>
</dbReference>
<organism evidence="10">
    <name type="scientific">Veillonella atypica</name>
    <dbReference type="NCBI Taxonomy" id="39777"/>
    <lineage>
        <taxon>Bacteria</taxon>
        <taxon>Bacillati</taxon>
        <taxon>Bacillota</taxon>
        <taxon>Negativicutes</taxon>
        <taxon>Veillonellales</taxon>
        <taxon>Veillonellaceae</taxon>
        <taxon>Veillonella</taxon>
    </lineage>
</organism>
<dbReference type="Pfam" id="PF00710">
    <property type="entry name" value="Asparaginase"/>
    <property type="match status" value="1"/>
</dbReference>
<dbReference type="SMART" id="SM00870">
    <property type="entry name" value="Asparaginase"/>
    <property type="match status" value="1"/>
</dbReference>
<dbReference type="SUPFAM" id="SSF53774">
    <property type="entry name" value="Glutaminase/Asparaginase"/>
    <property type="match status" value="1"/>
</dbReference>
<dbReference type="InterPro" id="IPR020827">
    <property type="entry name" value="Asparaginase/glutaminase_AS1"/>
</dbReference>
<feature type="active site" description="O-isoaspartyl threonine intermediate" evidence="4">
    <location>
        <position position="13"/>
    </location>
</feature>
<dbReference type="PANTHER" id="PTHR11707">
    <property type="entry name" value="L-ASPARAGINASE"/>
    <property type="match status" value="1"/>
</dbReference>
<dbReference type="FunFam" id="3.40.50.1170:FF:000001">
    <property type="entry name" value="L-asparaginase 2"/>
    <property type="match status" value="1"/>
</dbReference>
<dbReference type="GO" id="GO:0006528">
    <property type="term" value="P:asparagine metabolic process"/>
    <property type="evidence" value="ECO:0007669"/>
    <property type="project" value="InterPro"/>
</dbReference>
<dbReference type="GO" id="GO:0004067">
    <property type="term" value="F:asparaginase activity"/>
    <property type="evidence" value="ECO:0007669"/>
    <property type="project" value="UniProtKB-UniRule"/>
</dbReference>
<keyword evidence="3" id="KW-0378">Hydrolase</keyword>
<reference evidence="11" key="2">
    <citation type="submission" date="2023-05" db="EMBL/GenBank/DDBJ databases">
        <title>Cataloging the Phylogenetic Diversity of Human Bladder Bacteria.</title>
        <authorList>
            <person name="Du J."/>
        </authorList>
    </citation>
    <scope>NUCLEOTIDE SEQUENCE</scope>
    <source>
        <strain evidence="11">UMB10101</strain>
    </source>
</reference>
<evidence type="ECO:0000313" key="10">
    <source>
        <dbReference type="EMBL" id="KXA65274.1"/>
    </source>
</evidence>
<dbReference type="AlphaFoldDB" id="A0A133S6G3"/>
<evidence type="ECO:0000256" key="1">
    <source>
        <dbReference type="ARBA" id="ARBA00010518"/>
    </source>
</evidence>
<feature type="domain" description="Asparaginase/glutaminase C-terminal" evidence="9">
    <location>
        <begin position="217"/>
        <end position="322"/>
    </location>
</feature>
<dbReference type="RefSeq" id="WP_005375412.1">
    <property type="nucleotide sequence ID" value="NZ_CACRUN010000011.1"/>
</dbReference>
<dbReference type="InterPro" id="IPR004550">
    <property type="entry name" value="AsnASE_II"/>
</dbReference>
<dbReference type="EMBL" id="JASORJ010000007">
    <property type="protein sequence ID" value="MDK7357091.1"/>
    <property type="molecule type" value="Genomic_DNA"/>
</dbReference>
<feature type="binding site" evidence="5">
    <location>
        <begin position="93"/>
        <end position="94"/>
    </location>
    <ligand>
        <name>substrate</name>
    </ligand>
</feature>